<dbReference type="AlphaFoldDB" id="A0A1M5FE11"/>
<keyword evidence="2" id="KW-1185">Reference proteome</keyword>
<sequence length="142" mass="16873">MTELANCSKCGAVYVKTIRDICHNCYKEEEEAFQKVYQFLRQQKNRESTLLEVVEATGVEEELVIKFIKQKRLLTSQFPKLAYHCEKCDTPIISGKLCSNCSKKLKEELERFEKIEEVSRNREMEEKRKNTYYTLDKHHKNI</sequence>
<reference evidence="1 2" key="1">
    <citation type="submission" date="2016-11" db="EMBL/GenBank/DDBJ databases">
        <authorList>
            <person name="Jaros S."/>
            <person name="Januszkiewicz K."/>
            <person name="Wedrychowicz H."/>
        </authorList>
    </citation>
    <scope>NUCLEOTIDE SEQUENCE [LARGE SCALE GENOMIC DNA]</scope>
    <source>
        <strain evidence="1 2">IBRC-M 10683</strain>
    </source>
</reference>
<dbReference type="NCBIfam" id="TIGR03826">
    <property type="entry name" value="YvyF"/>
    <property type="match status" value="1"/>
</dbReference>
<dbReference type="RefSeq" id="WP_072888905.1">
    <property type="nucleotide sequence ID" value="NZ_FQVW01000008.1"/>
</dbReference>
<dbReference type="InterPro" id="IPR022258">
    <property type="entry name" value="Flagellar_operon_YvyF"/>
</dbReference>
<dbReference type="STRING" id="930117.SAMN05216225_100829"/>
<protein>
    <submittedName>
        <fullName evidence="1">Flagellar operon protein TIGR03826</fullName>
    </submittedName>
</protein>
<accession>A0A1M5FE11</accession>
<keyword evidence="1" id="KW-0966">Cell projection</keyword>
<proteinExistence type="predicted"/>
<keyword evidence="1" id="KW-0282">Flagellum</keyword>
<evidence type="ECO:0000313" key="1">
    <source>
        <dbReference type="EMBL" id="SHF89321.1"/>
    </source>
</evidence>
<gene>
    <name evidence="1" type="ORF">SAMN05216225_100829</name>
</gene>
<dbReference type="Proteomes" id="UP000183988">
    <property type="component" value="Unassembled WGS sequence"/>
</dbReference>
<organism evidence="1 2">
    <name type="scientific">Ornithinibacillus halophilus</name>
    <dbReference type="NCBI Taxonomy" id="930117"/>
    <lineage>
        <taxon>Bacteria</taxon>
        <taxon>Bacillati</taxon>
        <taxon>Bacillota</taxon>
        <taxon>Bacilli</taxon>
        <taxon>Bacillales</taxon>
        <taxon>Bacillaceae</taxon>
        <taxon>Ornithinibacillus</taxon>
    </lineage>
</organism>
<keyword evidence="1" id="KW-0969">Cilium</keyword>
<dbReference type="OrthoDB" id="1739831at2"/>
<evidence type="ECO:0000313" key="2">
    <source>
        <dbReference type="Proteomes" id="UP000183988"/>
    </source>
</evidence>
<dbReference type="EMBL" id="FQVW01000008">
    <property type="protein sequence ID" value="SHF89321.1"/>
    <property type="molecule type" value="Genomic_DNA"/>
</dbReference>
<name>A0A1M5FE11_9BACI</name>